<accession>A0AAJ5F6W3</accession>
<evidence type="ECO:0000313" key="2">
    <source>
        <dbReference type="EMBL" id="TLK27856.1"/>
    </source>
</evidence>
<proteinExistence type="predicted"/>
<sequence>MKRALRPFLGLGVALVFVSCGVVPTPPVNIADVTVDLQPSALALGRVLYVRQDALGGSQVPQVLQQLSVTGEARYSSLGGNLSQVSVYVRSSLDGLPSTCTALSPSLVACEAGGEASRSVGTLNLAPGQNRPFTLSGPALDEAGKAGHAYFGLRAASGDSLTGEQLRLTGMQARARF</sequence>
<comment type="caution">
    <text evidence="2">The sequence shown here is derived from an EMBL/GenBank/DDBJ whole genome shotgun (WGS) entry which is preliminary data.</text>
</comment>
<keyword evidence="4" id="KW-1185">Reference proteome</keyword>
<dbReference type="Proteomes" id="UP000536909">
    <property type="component" value="Unassembled WGS sequence"/>
</dbReference>
<reference evidence="1 4" key="2">
    <citation type="submission" date="2020-08" db="EMBL/GenBank/DDBJ databases">
        <title>Genomic Encyclopedia of Type Strains, Phase IV (KMG-IV): sequencing the most valuable type-strain genomes for metagenomic binning, comparative biology and taxonomic classification.</title>
        <authorList>
            <person name="Goeker M."/>
        </authorList>
    </citation>
    <scope>NUCLEOTIDE SEQUENCE [LARGE SCALE GENOMIC DNA]</scope>
    <source>
        <strain evidence="1 4">DSM 105434</strain>
    </source>
</reference>
<dbReference type="EMBL" id="JACHFV010000003">
    <property type="protein sequence ID" value="MBB5294289.1"/>
    <property type="molecule type" value="Genomic_DNA"/>
</dbReference>
<evidence type="ECO:0000313" key="3">
    <source>
        <dbReference type="Proteomes" id="UP000308000"/>
    </source>
</evidence>
<organism evidence="2 3">
    <name type="scientific">Deinococcus metallilatus</name>
    <dbReference type="NCBI Taxonomy" id="1211322"/>
    <lineage>
        <taxon>Bacteria</taxon>
        <taxon>Thermotogati</taxon>
        <taxon>Deinococcota</taxon>
        <taxon>Deinococci</taxon>
        <taxon>Deinococcales</taxon>
        <taxon>Deinococcaceae</taxon>
        <taxon>Deinococcus</taxon>
    </lineage>
</organism>
<dbReference type="RefSeq" id="WP_129119353.1">
    <property type="nucleotide sequence ID" value="NZ_BSUI01000016.1"/>
</dbReference>
<evidence type="ECO:0000313" key="4">
    <source>
        <dbReference type="Proteomes" id="UP000536909"/>
    </source>
</evidence>
<reference evidence="2 3" key="1">
    <citation type="submission" date="2019-04" db="EMBL/GenBank/DDBJ databases">
        <title>Deinococcus metalilatus MA1002 mutant No.5.</title>
        <authorList>
            <person name="Park W."/>
            <person name="Park C."/>
        </authorList>
    </citation>
    <scope>NUCLEOTIDE SEQUENCE [LARGE SCALE GENOMIC DNA]</scope>
    <source>
        <strain evidence="2 3">MA1002-m5</strain>
    </source>
</reference>
<evidence type="ECO:0000313" key="1">
    <source>
        <dbReference type="EMBL" id="MBB5294289.1"/>
    </source>
</evidence>
<protein>
    <recommendedName>
        <fullName evidence="5">Lipoprotein</fullName>
    </recommendedName>
</protein>
<dbReference type="Proteomes" id="UP000308000">
    <property type="component" value="Unassembled WGS sequence"/>
</dbReference>
<dbReference type="PROSITE" id="PS51257">
    <property type="entry name" value="PROKAR_LIPOPROTEIN"/>
    <property type="match status" value="1"/>
</dbReference>
<evidence type="ECO:0008006" key="5">
    <source>
        <dbReference type="Google" id="ProtNLM"/>
    </source>
</evidence>
<dbReference type="EMBL" id="VBRC01000005">
    <property type="protein sequence ID" value="TLK27856.1"/>
    <property type="molecule type" value="Genomic_DNA"/>
</dbReference>
<gene>
    <name evidence="2" type="ORF">FCS05_08010</name>
    <name evidence="1" type="ORF">HNQ10_001103</name>
</gene>
<dbReference type="AlphaFoldDB" id="A0AAJ5F6W3"/>
<name>A0AAJ5F6W3_9DEIO</name>